<protein>
    <submittedName>
        <fullName evidence="4">DUF834 domain-containing protein</fullName>
    </submittedName>
</protein>
<dbReference type="EMBL" id="UZAM01006954">
    <property type="protein sequence ID" value="VDO95496.1"/>
    <property type="molecule type" value="Genomic_DNA"/>
</dbReference>
<feature type="region of interest" description="Disordered" evidence="1">
    <location>
        <begin position="1"/>
        <end position="70"/>
    </location>
</feature>
<evidence type="ECO:0000313" key="2">
    <source>
        <dbReference type="EMBL" id="VDO95496.1"/>
    </source>
</evidence>
<accession>A0A183IDU7</accession>
<proteinExistence type="predicted"/>
<feature type="compositionally biased region" description="Basic and acidic residues" evidence="1">
    <location>
        <begin position="1"/>
        <end position="42"/>
    </location>
</feature>
<evidence type="ECO:0000256" key="1">
    <source>
        <dbReference type="SAM" id="MobiDB-lite"/>
    </source>
</evidence>
<dbReference type="AlphaFoldDB" id="A0A183IDU7"/>
<dbReference type="WBParaSite" id="SBAD_0000187901-mRNA-1">
    <property type="protein sequence ID" value="SBAD_0000187901-mRNA-1"/>
    <property type="gene ID" value="SBAD_0000187901"/>
</dbReference>
<reference evidence="4" key="1">
    <citation type="submission" date="2016-06" db="UniProtKB">
        <authorList>
            <consortium name="WormBaseParasite"/>
        </authorList>
    </citation>
    <scope>IDENTIFICATION</scope>
</reference>
<feature type="compositionally biased region" description="Basic and acidic residues" evidence="1">
    <location>
        <begin position="50"/>
        <end position="63"/>
    </location>
</feature>
<evidence type="ECO:0000313" key="3">
    <source>
        <dbReference type="Proteomes" id="UP000270296"/>
    </source>
</evidence>
<sequence length="102" mass="11167">MDAAARHSVDRHVAERRSGTEMRGGSDDQDFEGGRGHDRDQDREDQDDDPVVKRMLDSDEPRTSGKSVFIAPGEHCTGARKRSYRKGGGLVSCASVSLRHAA</sequence>
<gene>
    <name evidence="2" type="ORF">SBAD_LOCUS1791</name>
</gene>
<organism evidence="4">
    <name type="scientific">Soboliphyme baturini</name>
    <dbReference type="NCBI Taxonomy" id="241478"/>
    <lineage>
        <taxon>Eukaryota</taxon>
        <taxon>Metazoa</taxon>
        <taxon>Ecdysozoa</taxon>
        <taxon>Nematoda</taxon>
        <taxon>Enoplea</taxon>
        <taxon>Dorylaimia</taxon>
        <taxon>Dioctophymatida</taxon>
        <taxon>Dioctophymatoidea</taxon>
        <taxon>Soboliphymatidae</taxon>
        <taxon>Soboliphyme</taxon>
    </lineage>
</organism>
<evidence type="ECO:0000313" key="4">
    <source>
        <dbReference type="WBParaSite" id="SBAD_0000187901-mRNA-1"/>
    </source>
</evidence>
<reference evidence="2 3" key="2">
    <citation type="submission" date="2018-11" db="EMBL/GenBank/DDBJ databases">
        <authorList>
            <consortium name="Pathogen Informatics"/>
        </authorList>
    </citation>
    <scope>NUCLEOTIDE SEQUENCE [LARGE SCALE GENOMIC DNA]</scope>
</reference>
<dbReference type="Proteomes" id="UP000270296">
    <property type="component" value="Unassembled WGS sequence"/>
</dbReference>
<name>A0A183IDU7_9BILA</name>
<keyword evidence="3" id="KW-1185">Reference proteome</keyword>